<gene>
    <name evidence="1" type="ORF">NKI81_07145</name>
</gene>
<evidence type="ECO:0000313" key="1">
    <source>
        <dbReference type="EMBL" id="MER9283738.1"/>
    </source>
</evidence>
<organism evidence="1 2">
    <name type="scientific">Mesorhizobium australicum</name>
    <dbReference type="NCBI Taxonomy" id="536018"/>
    <lineage>
        <taxon>Bacteria</taxon>
        <taxon>Pseudomonadati</taxon>
        <taxon>Pseudomonadota</taxon>
        <taxon>Alphaproteobacteria</taxon>
        <taxon>Hyphomicrobiales</taxon>
        <taxon>Phyllobacteriaceae</taxon>
        <taxon>Mesorhizobium</taxon>
    </lineage>
</organism>
<protein>
    <submittedName>
        <fullName evidence="1">Recombinase family protein</fullName>
    </submittedName>
</protein>
<proteinExistence type="predicted"/>
<sequence>MKVFGYVRVSTIEQASNGESLETQKAKITGYAMMQGWTVDQMFVEGGVSGSVPLADRPQGERLLAAAGKGDMIITCKLDRMFRSASDALGTLEELKAGGTGLVMIDLGGDVTGNGISKLVFTILSAVAENERDRIRERIREVKRHLAAQGVYGGGKAPFGFNVVEGRLLADADQMATLAKMRSLRKRGSSFRAIGEATGMKAMSVKRILDRCEAAIEG</sequence>
<reference evidence="1 2" key="1">
    <citation type="journal article" date="2024" name="Proc. Natl. Acad. Sci. U.S.A.">
        <title>The evolutionary genomics of adaptation to stress in wild rhizobium bacteria.</title>
        <authorList>
            <person name="Kehlet-Delgado H."/>
            <person name="Montoya A.P."/>
            <person name="Jensen K.T."/>
            <person name="Wendlandt C.E."/>
            <person name="Dexheimer C."/>
            <person name="Roberts M."/>
            <person name="Torres Martinez L."/>
            <person name="Friesen M.L."/>
            <person name="Griffitts J.S."/>
            <person name="Porter S.S."/>
        </authorList>
    </citation>
    <scope>NUCLEOTIDE SEQUENCE [LARGE SCALE GENOMIC DNA]</scope>
    <source>
        <strain evidence="1 2">M0468</strain>
    </source>
</reference>
<keyword evidence="2" id="KW-1185">Reference proteome</keyword>
<dbReference type="EMBL" id="JAMYRI010000003">
    <property type="protein sequence ID" value="MER9283738.1"/>
    <property type="molecule type" value="Genomic_DNA"/>
</dbReference>
<dbReference type="Proteomes" id="UP001480082">
    <property type="component" value="Unassembled WGS sequence"/>
</dbReference>
<evidence type="ECO:0000313" key="2">
    <source>
        <dbReference type="Proteomes" id="UP001480082"/>
    </source>
</evidence>
<accession>A0ACC6SVJ4</accession>
<name>A0ACC6SVJ4_9HYPH</name>
<comment type="caution">
    <text evidence="1">The sequence shown here is derived from an EMBL/GenBank/DDBJ whole genome shotgun (WGS) entry which is preliminary data.</text>
</comment>